<protein>
    <submittedName>
        <fullName evidence="3">ABC transporter substrate-binding protein</fullName>
    </submittedName>
</protein>
<dbReference type="InterPro" id="IPR048954">
    <property type="entry name" value="PorZ_N"/>
</dbReference>
<evidence type="ECO:0000256" key="1">
    <source>
        <dbReference type="SAM" id="SignalP"/>
    </source>
</evidence>
<dbReference type="SUPFAM" id="SSF63829">
    <property type="entry name" value="Calcium-dependent phosphotriesterase"/>
    <property type="match status" value="1"/>
</dbReference>
<comment type="caution">
    <text evidence="3">The sequence shown here is derived from an EMBL/GenBank/DDBJ whole genome shotgun (WGS) entry which is preliminary data.</text>
</comment>
<dbReference type="Gene3D" id="2.130.10.10">
    <property type="entry name" value="YVTN repeat-like/Quinoprotein amine dehydrogenase"/>
    <property type="match status" value="3"/>
</dbReference>
<dbReference type="Pfam" id="PF21544">
    <property type="entry name" value="PorZ_N_b_propeller"/>
    <property type="match status" value="1"/>
</dbReference>
<feature type="domain" description="PorZ N-terminal beta-propeller" evidence="2">
    <location>
        <begin position="46"/>
        <end position="208"/>
    </location>
</feature>
<evidence type="ECO:0000313" key="3">
    <source>
        <dbReference type="EMBL" id="MBC3756808.1"/>
    </source>
</evidence>
<accession>A0A923HBA5</accession>
<sequence>MIKRVLLLLVCLVPLFLDAQDFSALWKGHFSYFKITKVINGGENQVYGASENAVFRYDTQTREIEEITTVNGLSGDEISTIFYSDTYELLLIGYENGLIEVVLDNDNDVLSVVDILDKTTIPPSRKKINHINALGNLAYIATDFGISVYDMERLEFGDTYFIGDGGSQIGVNQTTVFGEYIYAACSEGQGIRKGSISNPNLIDFQNWTTIINGDFLAIEATENNIYTIRSNRRIYELVNDALVERVLYGNTPVELTSAGNNYVVTTNTNVFVYDESLDLLSQVDISPEFDTRYLSATLVSEDLFIGTQEYGVLKTPISNPITFEEIHPDGPLLNSPFSVKAQSNNVWVTFGEYSIFLNPYPLNSRGFSLFNGDAWTNTPYSDVLGARCLNSISINPFNNNQVFISSFFNGLLEVNDGFPSFLFDQTNSGLESLISASNPDYVDIRVGMSKFDTDGLLWTITSRITKPLKSYDPSSGNWNSYAFTGVLPDDDIAGNLGYRDMAIGPDGTKWVVSYNRGIIGFNENGGNPKVKALYKEEDNMPSDFATAVAVDRRGQVWVGTFRGLRVVFNASGFFEDDDARASEIIIEQDGIARELLFQQLVSRIVVDGSNNKWIGTVGSGLFYLSSDGQNTIFHFTKENSPLPSNTITDISLDDTNGTLYIATDKGLVSFASGGSGTTEDFSSSHAYPNPVRPNFNIVDDKVKIKDIPENVNIKITDIEGNLVAEAQSRTNLRYNGYNLEIDGGTAYWNGKNLANNVVASGVYLIMLADMDSFETKVIKLMVVR</sequence>
<evidence type="ECO:0000313" key="4">
    <source>
        <dbReference type="Proteomes" id="UP000656244"/>
    </source>
</evidence>
<gene>
    <name evidence="3" type="ORF">H7U19_00215</name>
</gene>
<evidence type="ECO:0000259" key="2">
    <source>
        <dbReference type="Pfam" id="PF21544"/>
    </source>
</evidence>
<dbReference type="AlphaFoldDB" id="A0A923HBA5"/>
<dbReference type="RefSeq" id="WP_186557829.1">
    <property type="nucleotide sequence ID" value="NZ_JACNMF010000001.1"/>
</dbReference>
<reference evidence="3" key="1">
    <citation type="submission" date="2020-08" db="EMBL/GenBank/DDBJ databases">
        <title>Hyunsoonleella sp. strain SJ7 genome sequencing and assembly.</title>
        <authorList>
            <person name="Kim I."/>
        </authorList>
    </citation>
    <scope>NUCLEOTIDE SEQUENCE</scope>
    <source>
        <strain evidence="3">SJ7</strain>
    </source>
</reference>
<dbReference type="Gene3D" id="2.60.40.4070">
    <property type="match status" value="1"/>
</dbReference>
<keyword evidence="1" id="KW-0732">Signal</keyword>
<feature type="chain" id="PRO_5036814049" evidence="1">
    <location>
        <begin position="20"/>
        <end position="784"/>
    </location>
</feature>
<name>A0A923HBA5_9FLAO</name>
<organism evidence="3 4">
    <name type="scientific">Hyunsoonleella aquatilis</name>
    <dbReference type="NCBI Taxonomy" id="2762758"/>
    <lineage>
        <taxon>Bacteria</taxon>
        <taxon>Pseudomonadati</taxon>
        <taxon>Bacteroidota</taxon>
        <taxon>Flavobacteriia</taxon>
        <taxon>Flavobacteriales</taxon>
        <taxon>Flavobacteriaceae</taxon>
    </lineage>
</organism>
<dbReference type="SUPFAM" id="SSF101908">
    <property type="entry name" value="Putative isomerase YbhE"/>
    <property type="match status" value="1"/>
</dbReference>
<dbReference type="InterPro" id="IPR015943">
    <property type="entry name" value="WD40/YVTN_repeat-like_dom_sf"/>
</dbReference>
<dbReference type="Proteomes" id="UP000656244">
    <property type="component" value="Unassembled WGS sequence"/>
</dbReference>
<dbReference type="EMBL" id="JACNMF010000001">
    <property type="protein sequence ID" value="MBC3756808.1"/>
    <property type="molecule type" value="Genomic_DNA"/>
</dbReference>
<keyword evidence="4" id="KW-1185">Reference proteome</keyword>
<proteinExistence type="predicted"/>
<feature type="signal peptide" evidence="1">
    <location>
        <begin position="1"/>
        <end position="19"/>
    </location>
</feature>